<evidence type="ECO:0000313" key="1">
    <source>
        <dbReference type="EMBL" id="CAJ71485.1"/>
    </source>
</evidence>
<organism evidence="1">
    <name type="scientific">Kuenenia stuttgartiensis</name>
    <dbReference type="NCBI Taxonomy" id="174633"/>
    <lineage>
        <taxon>Bacteria</taxon>
        <taxon>Pseudomonadati</taxon>
        <taxon>Planctomycetota</taxon>
        <taxon>Candidatus Brocadiia</taxon>
        <taxon>Candidatus Brocadiales</taxon>
        <taxon>Candidatus Brocadiaceae</taxon>
        <taxon>Candidatus Kuenenia</taxon>
    </lineage>
</organism>
<reference evidence="1" key="2">
    <citation type="submission" date="2006-01" db="EMBL/GenBank/DDBJ databases">
        <authorList>
            <person name="Genoscope"/>
        </authorList>
    </citation>
    <scope>NUCLEOTIDE SEQUENCE</scope>
</reference>
<gene>
    <name evidence="1" type="ORF">kustc0740</name>
</gene>
<accession>Q1PW82</accession>
<protein>
    <submittedName>
        <fullName evidence="1">Uncharacterized protein</fullName>
    </submittedName>
</protein>
<reference evidence="1" key="1">
    <citation type="journal article" date="2006" name="Nature">
        <title>Deciphering the evolution and metabolism of an anammox bacterium from a community genome.</title>
        <authorList>
            <person name="Strous M."/>
            <person name="Pelletier E."/>
            <person name="Mangenot S."/>
            <person name="Rattei T."/>
            <person name="Lehner A."/>
            <person name="Taylor M.W."/>
            <person name="Horn M."/>
            <person name="Daims H."/>
            <person name="Bartol-Mavel D."/>
            <person name="Wincker P."/>
            <person name="Barbe V."/>
            <person name="Fonknechten N."/>
            <person name="Vallenet D."/>
            <person name="Segurens B."/>
            <person name="Schenowitz-Truong C."/>
            <person name="Medigue C."/>
            <person name="Collingro A."/>
            <person name="Snel B."/>
            <person name="Dutilh B.E."/>
            <person name="OpDenCamp H.J.M."/>
            <person name="vanDerDrift C."/>
            <person name="Cirpus I."/>
            <person name="vanDePas-Schoonen K.T."/>
            <person name="Harhangi H.R."/>
            <person name="vanNiftrik L."/>
            <person name="Schmid M."/>
            <person name="Keltjens J."/>
            <person name="vanDeVossenberg J."/>
            <person name="Kartal B."/>
            <person name="Meier H."/>
            <person name="Frishman D."/>
            <person name="Huynen M.A."/>
            <person name="Mewes H."/>
            <person name="Weissenbach J."/>
            <person name="Jetten M.S.M."/>
            <person name="Wagner M."/>
            <person name="LePaslier D."/>
        </authorList>
    </citation>
    <scope>NUCLEOTIDE SEQUENCE</scope>
</reference>
<dbReference type="AlphaFoldDB" id="Q1PW82"/>
<sequence length="62" mass="7080">MFLVFFCLLALTCSPFQCKCIKITHHYRILFGYVDGNISHVIHIVKSIICIAIVPSAYYKSV</sequence>
<proteinExistence type="predicted"/>
<name>Q1PW82_KUEST</name>
<dbReference type="EMBL" id="CT573073">
    <property type="protein sequence ID" value="CAJ71485.1"/>
    <property type="molecule type" value="Genomic_DNA"/>
</dbReference>